<protein>
    <recommendedName>
        <fullName evidence="3">Transposase Helix-turn-helix domain-containing protein</fullName>
    </recommendedName>
</protein>
<dbReference type="VEuPathDB" id="VectorBase:AARA21_012981"/>
<dbReference type="EnsemblMetazoa" id="AARA012094-RA">
    <property type="protein sequence ID" value="AARA012094-PA"/>
    <property type="gene ID" value="AARA012094"/>
</dbReference>
<evidence type="ECO:0000313" key="2">
    <source>
        <dbReference type="Proteomes" id="UP000075840"/>
    </source>
</evidence>
<organism evidence="1 2">
    <name type="scientific">Anopheles arabiensis</name>
    <name type="common">Mosquito</name>
    <dbReference type="NCBI Taxonomy" id="7173"/>
    <lineage>
        <taxon>Eukaryota</taxon>
        <taxon>Metazoa</taxon>
        <taxon>Ecdysozoa</taxon>
        <taxon>Arthropoda</taxon>
        <taxon>Hexapoda</taxon>
        <taxon>Insecta</taxon>
        <taxon>Pterygota</taxon>
        <taxon>Neoptera</taxon>
        <taxon>Endopterygota</taxon>
        <taxon>Diptera</taxon>
        <taxon>Nematocera</taxon>
        <taxon>Culicoidea</taxon>
        <taxon>Culicidae</taxon>
        <taxon>Anophelinae</taxon>
        <taxon>Anopheles</taxon>
    </lineage>
</organism>
<evidence type="ECO:0000313" key="1">
    <source>
        <dbReference type="EnsemblMetazoa" id="AARA012094-PA"/>
    </source>
</evidence>
<dbReference type="EMBL" id="APCN01009374">
    <property type="status" value="NOT_ANNOTATED_CDS"/>
    <property type="molecule type" value="Genomic_DNA"/>
</dbReference>
<keyword evidence="2" id="KW-1185">Reference proteome</keyword>
<dbReference type="AlphaFoldDB" id="A0A182IER7"/>
<evidence type="ECO:0008006" key="3">
    <source>
        <dbReference type="Google" id="ProtNLM"/>
    </source>
</evidence>
<accession>A0A182IER7</accession>
<name>A0A182IER7_ANOAR</name>
<sequence>MTDLFLERESVWSRLFRAIDGEGPNDQLNSFLRVNKEEFYYLLLRIGPKMTREDMTMRVSISAKQRLCIGLRFSASGDSYKSLSFLFRVSCSSVSQIVREVCTLLIDELKEYVK</sequence>
<reference evidence="1" key="1">
    <citation type="submission" date="2022-08" db="UniProtKB">
        <authorList>
            <consortium name="EnsemblMetazoa"/>
        </authorList>
    </citation>
    <scope>IDENTIFICATION</scope>
    <source>
        <strain evidence="1">Dongola</strain>
    </source>
</reference>
<dbReference type="VEuPathDB" id="VectorBase:AARA012094"/>
<proteinExistence type="predicted"/>
<dbReference type="Proteomes" id="UP000075840">
    <property type="component" value="Unassembled WGS sequence"/>
</dbReference>